<comment type="caution">
    <text evidence="2">The sequence shown here is derived from an EMBL/GenBank/DDBJ whole genome shotgun (WGS) entry which is preliminary data.</text>
</comment>
<feature type="transmembrane region" description="Helical" evidence="1">
    <location>
        <begin position="78"/>
        <end position="99"/>
    </location>
</feature>
<keyword evidence="1" id="KW-0472">Membrane</keyword>
<dbReference type="EMBL" id="BAAAHP010000033">
    <property type="protein sequence ID" value="GAA0926960.1"/>
    <property type="molecule type" value="Genomic_DNA"/>
</dbReference>
<feature type="transmembrane region" description="Helical" evidence="1">
    <location>
        <begin position="45"/>
        <end position="71"/>
    </location>
</feature>
<sequence>MLFSFLLVVVVLYWLLVLVGADFDLFDGDAGDGAGGGVIDSLGLGGVPLMVALSLWITLSWLLAMIGTIVLGELALDGAVGVLLGGAVLLVALAGGLVVTRLVVVPIRRALPSAVEPTRSDFVGRICVIRTGHVSETFGQAEITSADGSSAIVQVRRPAEMEGRGLLRSGSEALIFDYDAEKEIFWVDVAPSAQPPDPPTKEH</sequence>
<reference evidence="2 3" key="1">
    <citation type="journal article" date="2019" name="Int. J. Syst. Evol. Microbiol.">
        <title>The Global Catalogue of Microorganisms (GCM) 10K type strain sequencing project: providing services to taxonomists for standard genome sequencing and annotation.</title>
        <authorList>
            <consortium name="The Broad Institute Genomics Platform"/>
            <consortium name="The Broad Institute Genome Sequencing Center for Infectious Disease"/>
            <person name="Wu L."/>
            <person name="Ma J."/>
        </authorList>
    </citation>
    <scope>NUCLEOTIDE SEQUENCE [LARGE SCALE GENOMIC DNA]</scope>
    <source>
        <strain evidence="2 3">JCM 11117</strain>
    </source>
</reference>
<keyword evidence="3" id="KW-1185">Reference proteome</keyword>
<evidence type="ECO:0000313" key="2">
    <source>
        <dbReference type="EMBL" id="GAA0926960.1"/>
    </source>
</evidence>
<organism evidence="2 3">
    <name type="scientific">Pseudonocardia zijingensis</name>
    <dbReference type="NCBI Taxonomy" id="153376"/>
    <lineage>
        <taxon>Bacteria</taxon>
        <taxon>Bacillati</taxon>
        <taxon>Actinomycetota</taxon>
        <taxon>Actinomycetes</taxon>
        <taxon>Pseudonocardiales</taxon>
        <taxon>Pseudonocardiaceae</taxon>
        <taxon>Pseudonocardia</taxon>
    </lineage>
</organism>
<evidence type="ECO:0000313" key="3">
    <source>
        <dbReference type="Proteomes" id="UP001499967"/>
    </source>
</evidence>
<accession>A0ABN1PET9</accession>
<name>A0ABN1PET9_9PSEU</name>
<evidence type="ECO:0000256" key="1">
    <source>
        <dbReference type="SAM" id="Phobius"/>
    </source>
</evidence>
<gene>
    <name evidence="2" type="ORF">GCM10009559_12480</name>
</gene>
<dbReference type="Proteomes" id="UP001499967">
    <property type="component" value="Unassembled WGS sequence"/>
</dbReference>
<keyword evidence="1" id="KW-0812">Transmembrane</keyword>
<proteinExistence type="predicted"/>
<keyword evidence="1" id="KW-1133">Transmembrane helix</keyword>
<protein>
    <recommendedName>
        <fullName evidence="4">DUF1449 family protein</fullName>
    </recommendedName>
</protein>
<evidence type="ECO:0008006" key="4">
    <source>
        <dbReference type="Google" id="ProtNLM"/>
    </source>
</evidence>